<keyword evidence="3" id="KW-1185">Reference proteome</keyword>
<keyword evidence="1" id="KW-0472">Membrane</keyword>
<dbReference type="InterPro" id="IPR036691">
    <property type="entry name" value="Endo/exonu/phosph_ase_sf"/>
</dbReference>
<gene>
    <name evidence="2" type="ORF">M0R45_018961</name>
</gene>
<organism evidence="2 3">
    <name type="scientific">Rubus argutus</name>
    <name type="common">Southern blackberry</name>
    <dbReference type="NCBI Taxonomy" id="59490"/>
    <lineage>
        <taxon>Eukaryota</taxon>
        <taxon>Viridiplantae</taxon>
        <taxon>Streptophyta</taxon>
        <taxon>Embryophyta</taxon>
        <taxon>Tracheophyta</taxon>
        <taxon>Spermatophyta</taxon>
        <taxon>Magnoliopsida</taxon>
        <taxon>eudicotyledons</taxon>
        <taxon>Gunneridae</taxon>
        <taxon>Pentapetalae</taxon>
        <taxon>rosids</taxon>
        <taxon>fabids</taxon>
        <taxon>Rosales</taxon>
        <taxon>Rosaceae</taxon>
        <taxon>Rosoideae</taxon>
        <taxon>Rosoideae incertae sedis</taxon>
        <taxon>Rubus</taxon>
    </lineage>
</organism>
<proteinExistence type="predicted"/>
<keyword evidence="1" id="KW-1133">Transmembrane helix</keyword>
<dbReference type="SUPFAM" id="SSF56219">
    <property type="entry name" value="DNase I-like"/>
    <property type="match status" value="1"/>
</dbReference>
<evidence type="ECO:0000256" key="1">
    <source>
        <dbReference type="SAM" id="Phobius"/>
    </source>
</evidence>
<feature type="transmembrane region" description="Helical" evidence="1">
    <location>
        <begin position="120"/>
        <end position="139"/>
    </location>
</feature>
<name>A0AAW1X6M0_RUBAR</name>
<dbReference type="EMBL" id="JBEDUW010000004">
    <property type="protein sequence ID" value="KAK9931694.1"/>
    <property type="molecule type" value="Genomic_DNA"/>
</dbReference>
<sequence>MEVLSWNCRGINNDATIQALKRLNQKHKPSMVGGWRRTERQMQGFRDALSYGDLFDIGYLGMSFTWKDSETKCRLDRAVASAIWTDLFSVARVTHLPPSRSDHIPLLLGVYASNPPACSFIIAFDLKVFGFKMMVVVLWSNMVRGKMYMDRQCFR</sequence>
<dbReference type="AlphaFoldDB" id="A0AAW1X6M0"/>
<dbReference type="PANTHER" id="PTHR33710">
    <property type="entry name" value="BNAC02G09200D PROTEIN"/>
    <property type="match status" value="1"/>
</dbReference>
<reference evidence="2 3" key="1">
    <citation type="journal article" date="2023" name="G3 (Bethesda)">
        <title>A chromosome-length genome assembly and annotation of blackberry (Rubus argutus, cv. 'Hillquist').</title>
        <authorList>
            <person name="Bruna T."/>
            <person name="Aryal R."/>
            <person name="Dudchenko O."/>
            <person name="Sargent D.J."/>
            <person name="Mead D."/>
            <person name="Buti M."/>
            <person name="Cavallini A."/>
            <person name="Hytonen T."/>
            <person name="Andres J."/>
            <person name="Pham M."/>
            <person name="Weisz D."/>
            <person name="Mascagni F."/>
            <person name="Usai G."/>
            <person name="Natali L."/>
            <person name="Bassil N."/>
            <person name="Fernandez G.E."/>
            <person name="Lomsadze A."/>
            <person name="Armour M."/>
            <person name="Olukolu B."/>
            <person name="Poorten T."/>
            <person name="Britton C."/>
            <person name="Davik J."/>
            <person name="Ashrafi H."/>
            <person name="Aiden E.L."/>
            <person name="Borodovsky M."/>
            <person name="Worthington M."/>
        </authorList>
    </citation>
    <scope>NUCLEOTIDE SEQUENCE [LARGE SCALE GENOMIC DNA]</scope>
    <source>
        <strain evidence="2">PI 553951</strain>
    </source>
</reference>
<dbReference type="Proteomes" id="UP001457282">
    <property type="component" value="Unassembled WGS sequence"/>
</dbReference>
<comment type="caution">
    <text evidence="2">The sequence shown here is derived from an EMBL/GenBank/DDBJ whole genome shotgun (WGS) entry which is preliminary data.</text>
</comment>
<evidence type="ECO:0000313" key="3">
    <source>
        <dbReference type="Proteomes" id="UP001457282"/>
    </source>
</evidence>
<keyword evidence="1" id="KW-0812">Transmembrane</keyword>
<accession>A0AAW1X6M0</accession>
<evidence type="ECO:0000313" key="2">
    <source>
        <dbReference type="EMBL" id="KAK9931694.1"/>
    </source>
</evidence>
<protein>
    <submittedName>
        <fullName evidence="2">Uncharacterized protein</fullName>
    </submittedName>
</protein>
<dbReference type="PANTHER" id="PTHR33710:SF71">
    <property type="entry name" value="ENDONUCLEASE_EXONUCLEASE_PHOSPHATASE DOMAIN-CONTAINING PROTEIN"/>
    <property type="match status" value="1"/>
</dbReference>